<keyword evidence="3" id="KW-1185">Reference proteome</keyword>
<accession>A0ABP6H2T7</accession>
<dbReference type="Pfam" id="PF12728">
    <property type="entry name" value="HTH_17"/>
    <property type="match status" value="1"/>
</dbReference>
<organism evidence="2 3">
    <name type="scientific">Actinocorallia aurantiaca</name>
    <dbReference type="NCBI Taxonomy" id="46204"/>
    <lineage>
        <taxon>Bacteria</taxon>
        <taxon>Bacillati</taxon>
        <taxon>Actinomycetota</taxon>
        <taxon>Actinomycetes</taxon>
        <taxon>Streptosporangiales</taxon>
        <taxon>Thermomonosporaceae</taxon>
        <taxon>Actinocorallia</taxon>
    </lineage>
</organism>
<reference evidence="3" key="1">
    <citation type="journal article" date="2019" name="Int. J. Syst. Evol. Microbiol.">
        <title>The Global Catalogue of Microorganisms (GCM) 10K type strain sequencing project: providing services to taxonomists for standard genome sequencing and annotation.</title>
        <authorList>
            <consortium name="The Broad Institute Genomics Platform"/>
            <consortium name="The Broad Institute Genome Sequencing Center for Infectious Disease"/>
            <person name="Wu L."/>
            <person name="Ma J."/>
        </authorList>
    </citation>
    <scope>NUCLEOTIDE SEQUENCE [LARGE SCALE GENOMIC DNA]</scope>
    <source>
        <strain evidence="3">JCM 8201</strain>
    </source>
</reference>
<dbReference type="Proteomes" id="UP001501842">
    <property type="component" value="Unassembled WGS sequence"/>
</dbReference>
<protein>
    <recommendedName>
        <fullName evidence="1">Helix-turn-helix domain-containing protein</fullName>
    </recommendedName>
</protein>
<sequence>MTVTALPKALYRVEEALEILSISRSCFYREVKAGRIGIVKAGRSTRVTADSIARFVELLENEAGTA</sequence>
<dbReference type="InterPro" id="IPR041657">
    <property type="entry name" value="HTH_17"/>
</dbReference>
<gene>
    <name evidence="2" type="ORF">GCM10010439_62020</name>
</gene>
<dbReference type="RefSeq" id="WP_344455817.1">
    <property type="nucleotide sequence ID" value="NZ_BAAATZ010000030.1"/>
</dbReference>
<proteinExistence type="predicted"/>
<dbReference type="EMBL" id="BAAATZ010000030">
    <property type="protein sequence ID" value="GAA2735955.1"/>
    <property type="molecule type" value="Genomic_DNA"/>
</dbReference>
<comment type="caution">
    <text evidence="2">The sequence shown here is derived from an EMBL/GenBank/DDBJ whole genome shotgun (WGS) entry which is preliminary data.</text>
</comment>
<name>A0ABP6H2T7_9ACTN</name>
<evidence type="ECO:0000313" key="2">
    <source>
        <dbReference type="EMBL" id="GAA2735955.1"/>
    </source>
</evidence>
<feature type="domain" description="Helix-turn-helix" evidence="1">
    <location>
        <begin position="10"/>
        <end position="57"/>
    </location>
</feature>
<evidence type="ECO:0000313" key="3">
    <source>
        <dbReference type="Proteomes" id="UP001501842"/>
    </source>
</evidence>
<dbReference type="InterPro" id="IPR010093">
    <property type="entry name" value="SinI_DNA-bd"/>
</dbReference>
<evidence type="ECO:0000259" key="1">
    <source>
        <dbReference type="Pfam" id="PF12728"/>
    </source>
</evidence>
<dbReference type="NCBIfam" id="TIGR01764">
    <property type="entry name" value="excise"/>
    <property type="match status" value="1"/>
</dbReference>